<dbReference type="InterPro" id="IPR011990">
    <property type="entry name" value="TPR-like_helical_dom_sf"/>
</dbReference>
<dbReference type="Gene3D" id="1.25.40.390">
    <property type="match status" value="1"/>
</dbReference>
<dbReference type="Proteomes" id="UP000199421">
    <property type="component" value="Unassembled WGS sequence"/>
</dbReference>
<evidence type="ECO:0000313" key="3">
    <source>
        <dbReference type="Proteomes" id="UP000199421"/>
    </source>
</evidence>
<dbReference type="InterPro" id="IPR041662">
    <property type="entry name" value="SusD-like_2"/>
</dbReference>
<dbReference type="AlphaFoldDB" id="A0A1H7TBK5"/>
<name>A0A1H7TBK5_OLID1</name>
<evidence type="ECO:0000313" key="2">
    <source>
        <dbReference type="EMBL" id="SEL82250.1"/>
    </source>
</evidence>
<proteinExistence type="predicted"/>
<evidence type="ECO:0000256" key="1">
    <source>
        <dbReference type="SAM" id="SignalP"/>
    </source>
</evidence>
<organism evidence="2 3">
    <name type="scientific">Olivibacter domesticus</name>
    <name type="common">Pseudosphingobacterium domesticum</name>
    <dbReference type="NCBI Taxonomy" id="407022"/>
    <lineage>
        <taxon>Bacteria</taxon>
        <taxon>Pseudomonadati</taxon>
        <taxon>Bacteroidota</taxon>
        <taxon>Sphingobacteriia</taxon>
        <taxon>Sphingobacteriales</taxon>
        <taxon>Sphingobacteriaceae</taxon>
        <taxon>Olivibacter</taxon>
    </lineage>
</organism>
<dbReference type="OrthoDB" id="9766256at2"/>
<sequence>MRLKYLYISLIAVTGLSACSKDSLDETNTDPKAATEEQMDPNFLFTDAQLTFSNTGYSQLLYQSTAMQGLASTFGYYGNGDKYVNTNGSAGYQALIFTGGYTALSRLNQAIKISESRGGDEYTNIIAGSKILRTLIFQRLTDTYGDIPYSEALSAQEGNVTPVYDRQQNIYTDMLTQLDSAINQLNDQATPLSGDLFYDGNVAQWRRFGYSLMLRVAMRLTKIDPATAQEWAERAAAGGTLANAADNAIVYTDPASGETNNATTNALKTADDFREVRWSQTLINYLRSTSDPRLSVIGEIPLEGLANNQNQTLTGNTDSTVQLGLPNGFDLGGGTTDIRRSVGYPGGTGSGSNTAPLGLYSRPRVNVYMKDDGANFILSYAETEFLLAEAAVRGWNVNGDAATHYANGLTGALEAMAQLDASAAISSGTIASYVSAHPLDNAKAMQMINEQYWLTDVTTFNFIECWLNWKRSGFPALTPVVYPGNVTSGRIPRRMIYPTTETTLNPNNYQAAVANLSGGDLLTSRVWWDAN</sequence>
<keyword evidence="1" id="KW-0732">Signal</keyword>
<gene>
    <name evidence="2" type="ORF">SAMN05661044_03454</name>
</gene>
<keyword evidence="3" id="KW-1185">Reference proteome</keyword>
<dbReference type="RefSeq" id="WP_093327077.1">
    <property type="nucleotide sequence ID" value="NZ_FOAF01000004.1"/>
</dbReference>
<dbReference type="Pfam" id="PF12771">
    <property type="entry name" value="SusD-like_2"/>
    <property type="match status" value="1"/>
</dbReference>
<reference evidence="3" key="1">
    <citation type="submission" date="2016-10" db="EMBL/GenBank/DDBJ databases">
        <authorList>
            <person name="Varghese N."/>
            <person name="Submissions S."/>
        </authorList>
    </citation>
    <scope>NUCLEOTIDE SEQUENCE [LARGE SCALE GENOMIC DNA]</scope>
    <source>
        <strain evidence="3">DSM 18733</strain>
    </source>
</reference>
<dbReference type="SUPFAM" id="SSF48452">
    <property type="entry name" value="TPR-like"/>
    <property type="match status" value="1"/>
</dbReference>
<dbReference type="EMBL" id="FOAF01000004">
    <property type="protein sequence ID" value="SEL82250.1"/>
    <property type="molecule type" value="Genomic_DNA"/>
</dbReference>
<feature type="chain" id="PRO_5011766065" evidence="1">
    <location>
        <begin position="21"/>
        <end position="531"/>
    </location>
</feature>
<accession>A0A1H7TBK5</accession>
<dbReference type="STRING" id="407022.SAMN05661044_03454"/>
<protein>
    <submittedName>
        <fullName evidence="2">Starch-binding associating with outer membrane</fullName>
    </submittedName>
</protein>
<feature type="signal peptide" evidence="1">
    <location>
        <begin position="1"/>
        <end position="20"/>
    </location>
</feature>
<dbReference type="PROSITE" id="PS51257">
    <property type="entry name" value="PROKAR_LIPOPROTEIN"/>
    <property type="match status" value="1"/>
</dbReference>